<proteinExistence type="predicted"/>
<dbReference type="AlphaFoldDB" id="A0A9D1QF95"/>
<name>A0A9D1QF95_9BACT</name>
<dbReference type="EMBL" id="DXHL01000026">
    <property type="protein sequence ID" value="HIW10976.1"/>
    <property type="molecule type" value="Genomic_DNA"/>
</dbReference>
<organism evidence="2 3">
    <name type="scientific">Candidatus Rikenella faecigallinarum</name>
    <dbReference type="NCBI Taxonomy" id="2838745"/>
    <lineage>
        <taxon>Bacteria</taxon>
        <taxon>Pseudomonadati</taxon>
        <taxon>Bacteroidota</taxon>
        <taxon>Bacteroidia</taxon>
        <taxon>Bacteroidales</taxon>
        <taxon>Rikenellaceae</taxon>
        <taxon>Rikenella</taxon>
    </lineage>
</organism>
<gene>
    <name evidence="2" type="ORF">H9888_05670</name>
</gene>
<evidence type="ECO:0000259" key="1">
    <source>
        <dbReference type="Pfam" id="PF16249"/>
    </source>
</evidence>
<reference evidence="2" key="2">
    <citation type="submission" date="2021-04" db="EMBL/GenBank/DDBJ databases">
        <authorList>
            <person name="Gilroy R."/>
        </authorList>
    </citation>
    <scope>NUCLEOTIDE SEQUENCE</scope>
    <source>
        <strain evidence="2">ChiBcec15-1070</strain>
    </source>
</reference>
<protein>
    <submittedName>
        <fullName evidence="2">DUF4906 domain-containing protein</fullName>
    </submittedName>
</protein>
<evidence type="ECO:0000313" key="3">
    <source>
        <dbReference type="Proteomes" id="UP000823926"/>
    </source>
</evidence>
<accession>A0A9D1QF95</accession>
<evidence type="ECO:0000313" key="2">
    <source>
        <dbReference type="EMBL" id="HIW10976.1"/>
    </source>
</evidence>
<feature type="domain" description="DUF4906" evidence="1">
    <location>
        <begin position="208"/>
        <end position="280"/>
    </location>
</feature>
<sequence length="506" mass="54819">MVDPAATAAAETTPSKASNALSNVWVLQFDGGGTTRACVYVGTVNAESNILATLESGEGYSVWVVANGPGNGSFTTSNPATLSDFESKLLYTGNTTSDSQIPLCGKIENVTVLKNGQLLVGNNNATVPSVLLRRAQARVDMILEYDVNGAVFDGAWLYNVPTGACYGLLESAADGFPEAASGNFSYTEGFADGAVHAQGTQTADGIYTWYMGDNRRGTKSDILYEIQKNQYNAPQYATYIRIKGHEQSDETKYLFHDVYLGKTKTSDFNVLRNWSYTFRVRIGGTLDQHKALAASDPRVSAGVFNQVESVTVTPDPTTIGRNGGTYTITIQGIWAGEMPVRIWDGSTELNKGGITYSSASKGGSTTLTVPANDLYTQKSIAFQYYKDNSWLTIKAGTQEAKSIGVDMGTFWVESPDPNLSLSWYDGVEYCKNKDNGAGWVLAGLADLDKCYQNMGAFTGEDAFPYAGYWTSLEHSETTASWKSMGFGSSSIDTKDVEMRIRCVMYK</sequence>
<dbReference type="Proteomes" id="UP000823926">
    <property type="component" value="Unassembled WGS sequence"/>
</dbReference>
<reference evidence="2" key="1">
    <citation type="journal article" date="2021" name="PeerJ">
        <title>Extensive microbial diversity within the chicken gut microbiome revealed by metagenomics and culture.</title>
        <authorList>
            <person name="Gilroy R."/>
            <person name="Ravi A."/>
            <person name="Getino M."/>
            <person name="Pursley I."/>
            <person name="Horton D.L."/>
            <person name="Alikhan N.F."/>
            <person name="Baker D."/>
            <person name="Gharbi K."/>
            <person name="Hall N."/>
            <person name="Watson M."/>
            <person name="Adriaenssens E.M."/>
            <person name="Foster-Nyarko E."/>
            <person name="Jarju S."/>
            <person name="Secka A."/>
            <person name="Antonio M."/>
            <person name="Oren A."/>
            <person name="Chaudhuri R.R."/>
            <person name="La Ragione R."/>
            <person name="Hildebrand F."/>
            <person name="Pallen M.J."/>
        </authorList>
    </citation>
    <scope>NUCLEOTIDE SEQUENCE</scope>
    <source>
        <strain evidence="2">ChiBcec15-1070</strain>
    </source>
</reference>
<dbReference type="Pfam" id="PF16249">
    <property type="entry name" value="DUF4906"/>
    <property type="match status" value="1"/>
</dbReference>
<comment type="caution">
    <text evidence="2">The sequence shown here is derived from an EMBL/GenBank/DDBJ whole genome shotgun (WGS) entry which is preliminary data.</text>
</comment>
<dbReference type="InterPro" id="IPR032594">
    <property type="entry name" value="DUF4906"/>
</dbReference>